<name>A0A1Q4MF46_AERSS</name>
<reference evidence="2" key="1">
    <citation type="submission" date="2017-01" db="EMBL/GenBank/DDBJ databases">
        <title>Plasmid composition in Aeromonas salmonicida subsp. salmonicida 01-B526 unravels unsuspected type three secretion system loss patterns.</title>
        <authorList>
            <person name="Tanaka K.H."/>
            <person name="Vincent A.T."/>
            <person name="Emond-Rheault J.-G."/>
            <person name="Adamczuk M."/>
            <person name="Frenette M."/>
            <person name="Charette S.J."/>
        </authorList>
    </citation>
    <scope>NUCLEOTIDE SEQUENCE</scope>
    <source>
        <strain evidence="2">01-B526</strain>
        <plasmid evidence="2">pAsa5</plasmid>
    </source>
</reference>
<dbReference type="AlphaFoldDB" id="A0A1Q4MF46"/>
<dbReference type="OMA" id="YKAIRIP"/>
<proteinExistence type="predicted"/>
<dbReference type="EMBL" id="KY555069">
    <property type="protein sequence ID" value="ASD49215.1"/>
    <property type="molecule type" value="Genomic_DNA"/>
</dbReference>
<dbReference type="RefSeq" id="WP_005320934.1">
    <property type="nucleotide sequence ID" value="NZ_CDDW01000126.1"/>
</dbReference>
<evidence type="ECO:0000256" key="1">
    <source>
        <dbReference type="SAM" id="MobiDB-lite"/>
    </source>
</evidence>
<geneLocation type="plasmid" evidence="2">
    <name>pAsa5</name>
</geneLocation>
<feature type="compositionally biased region" description="Basic and acidic residues" evidence="1">
    <location>
        <begin position="1"/>
        <end position="15"/>
    </location>
</feature>
<protein>
    <submittedName>
        <fullName evidence="2">Uncharacterized protein</fullName>
    </submittedName>
</protein>
<accession>A0A1Q4MF46</accession>
<keyword evidence="2" id="KW-0614">Plasmid</keyword>
<sequence>MVKRREPASTKREPTQEEIEAFASGADGGDTKPKQEEKATLNPNAKREFKAIRVPFNEFEYSKLDSLANKTGRTKLNVIRWAILKLAAEVEMSPNAPDDRA</sequence>
<feature type="region of interest" description="Disordered" evidence="1">
    <location>
        <begin position="1"/>
        <end position="42"/>
    </location>
</feature>
<feature type="compositionally biased region" description="Basic and acidic residues" evidence="1">
    <location>
        <begin position="29"/>
        <end position="42"/>
    </location>
</feature>
<evidence type="ECO:0000313" key="2">
    <source>
        <dbReference type="EMBL" id="ASD49215.1"/>
    </source>
</evidence>
<organism evidence="2">
    <name type="scientific">Aeromonas salmonicida subsp. salmonicida</name>
    <dbReference type="NCBI Taxonomy" id="29491"/>
    <lineage>
        <taxon>Bacteria</taxon>
        <taxon>Pseudomonadati</taxon>
        <taxon>Pseudomonadota</taxon>
        <taxon>Gammaproteobacteria</taxon>
        <taxon>Aeromonadales</taxon>
        <taxon>Aeromonadaceae</taxon>
        <taxon>Aeromonas</taxon>
    </lineage>
</organism>